<dbReference type="STRING" id="530564.Psta_1651"/>
<name>D2QYB2_PIRSD</name>
<evidence type="ECO:0000259" key="2">
    <source>
        <dbReference type="Pfam" id="PF01738"/>
    </source>
</evidence>
<protein>
    <recommendedName>
        <fullName evidence="2">Dienelactone hydrolase domain-containing protein</fullName>
    </recommendedName>
</protein>
<dbReference type="eggNOG" id="COG1073">
    <property type="taxonomic scope" value="Bacteria"/>
</dbReference>
<dbReference type="PANTHER" id="PTHR22946">
    <property type="entry name" value="DIENELACTONE HYDROLASE DOMAIN-CONTAINING PROTEIN-RELATED"/>
    <property type="match status" value="1"/>
</dbReference>
<dbReference type="InterPro" id="IPR002925">
    <property type="entry name" value="Dienelactn_hydro"/>
</dbReference>
<evidence type="ECO:0000313" key="4">
    <source>
        <dbReference type="Proteomes" id="UP000001887"/>
    </source>
</evidence>
<feature type="signal peptide" evidence="1">
    <location>
        <begin position="1"/>
        <end position="27"/>
    </location>
</feature>
<reference evidence="3 4" key="1">
    <citation type="journal article" date="2009" name="Stand. Genomic Sci.">
        <title>Complete genome sequence of Pirellula staleyi type strain (ATCC 27377).</title>
        <authorList>
            <person name="Clum A."/>
            <person name="Tindall B.J."/>
            <person name="Sikorski J."/>
            <person name="Ivanova N."/>
            <person name="Mavrommatis K."/>
            <person name="Lucas S."/>
            <person name="Glavina del Rio T."/>
            <person name="Nolan M."/>
            <person name="Chen F."/>
            <person name="Tice H."/>
            <person name="Pitluck S."/>
            <person name="Cheng J.F."/>
            <person name="Chertkov O."/>
            <person name="Brettin T."/>
            <person name="Han C."/>
            <person name="Detter J.C."/>
            <person name="Kuske C."/>
            <person name="Bruce D."/>
            <person name="Goodwin L."/>
            <person name="Ovchinikova G."/>
            <person name="Pati A."/>
            <person name="Mikhailova N."/>
            <person name="Chen A."/>
            <person name="Palaniappan K."/>
            <person name="Land M."/>
            <person name="Hauser L."/>
            <person name="Chang Y.J."/>
            <person name="Jeffries C.D."/>
            <person name="Chain P."/>
            <person name="Rohde M."/>
            <person name="Goker M."/>
            <person name="Bristow J."/>
            <person name="Eisen J.A."/>
            <person name="Markowitz V."/>
            <person name="Hugenholtz P."/>
            <person name="Kyrpides N.C."/>
            <person name="Klenk H.P."/>
            <person name="Lapidus A."/>
        </authorList>
    </citation>
    <scope>NUCLEOTIDE SEQUENCE [LARGE SCALE GENOMIC DNA]</scope>
    <source>
        <strain evidence="4">ATCC 27377 / DSM 6068 / ICPB 4128</strain>
    </source>
</reference>
<proteinExistence type="predicted"/>
<dbReference type="InterPro" id="IPR050261">
    <property type="entry name" value="FrsA_esterase"/>
</dbReference>
<evidence type="ECO:0000313" key="3">
    <source>
        <dbReference type="EMBL" id="ADB16326.1"/>
    </source>
</evidence>
<dbReference type="SUPFAM" id="SSF53474">
    <property type="entry name" value="alpha/beta-Hydrolases"/>
    <property type="match status" value="1"/>
</dbReference>
<sequence precursor="true">MTKSISRRELLASAAAASSLAALPAHVLLGEEKAVAANRPQVPDWIVALQAFPEKLPDDVPPLVPLLVDGSGAKITTREGWETKRATYRADWQKRLGTIARNPANPPKLTVLKEDRIDGCVRQHVSYESEPGFATEAYWIRPEKYVGKLPAVVVFHSTVDHSISQPAGLAGPEEKWFGLRYAKQGFATFSPRNFLWPTSDKIDAKNQAEKFLSRKPDCLGMEKMLHDALVAVDIVSARAEVDPQRIGAIGHSLGAKEVLYLAAFDDRVRATISSEGGIGKSFSNWEAPWYLGPLAKDEQFHHDHHELLACVAPRPFLLVAGESADSDRGWPLVDKAREVYELYGKPAAVAQLNHRGGHAVPLEVLPKFDEFLRTFV</sequence>
<feature type="chain" id="PRO_5003035281" description="Dienelactone hydrolase domain-containing protein" evidence="1">
    <location>
        <begin position="28"/>
        <end position="376"/>
    </location>
</feature>
<dbReference type="GO" id="GO:0016787">
    <property type="term" value="F:hydrolase activity"/>
    <property type="evidence" value="ECO:0007669"/>
    <property type="project" value="InterPro"/>
</dbReference>
<dbReference type="Gene3D" id="3.40.50.1820">
    <property type="entry name" value="alpha/beta hydrolase"/>
    <property type="match status" value="1"/>
</dbReference>
<gene>
    <name evidence="3" type="ordered locus">Psta_1651</name>
</gene>
<dbReference type="EMBL" id="CP001848">
    <property type="protein sequence ID" value="ADB16326.1"/>
    <property type="molecule type" value="Genomic_DNA"/>
</dbReference>
<dbReference type="Pfam" id="PF01738">
    <property type="entry name" value="DLH"/>
    <property type="match status" value="1"/>
</dbReference>
<dbReference type="InterPro" id="IPR006311">
    <property type="entry name" value="TAT_signal"/>
</dbReference>
<keyword evidence="4" id="KW-1185">Reference proteome</keyword>
<organism evidence="3 4">
    <name type="scientific">Pirellula staleyi (strain ATCC 27377 / DSM 6068 / ICPB 4128)</name>
    <name type="common">Pirella staleyi</name>
    <dbReference type="NCBI Taxonomy" id="530564"/>
    <lineage>
        <taxon>Bacteria</taxon>
        <taxon>Pseudomonadati</taxon>
        <taxon>Planctomycetota</taxon>
        <taxon>Planctomycetia</taxon>
        <taxon>Pirellulales</taxon>
        <taxon>Pirellulaceae</taxon>
        <taxon>Pirellula</taxon>
    </lineage>
</organism>
<dbReference type="OrthoDB" id="3668964at2"/>
<evidence type="ECO:0000256" key="1">
    <source>
        <dbReference type="SAM" id="SignalP"/>
    </source>
</evidence>
<dbReference type="PROSITE" id="PS51318">
    <property type="entry name" value="TAT"/>
    <property type="match status" value="1"/>
</dbReference>
<dbReference type="KEGG" id="psl:Psta_1651"/>
<dbReference type="Proteomes" id="UP000001887">
    <property type="component" value="Chromosome"/>
</dbReference>
<keyword evidence="1" id="KW-0732">Signal</keyword>
<accession>D2QYB2</accession>
<feature type="domain" description="Dienelactone hydrolase" evidence="2">
    <location>
        <begin position="136"/>
        <end position="276"/>
    </location>
</feature>
<dbReference type="AlphaFoldDB" id="D2QYB2"/>
<dbReference type="HOGENOM" id="CLU_056134_0_0_0"/>
<dbReference type="InterPro" id="IPR029058">
    <property type="entry name" value="AB_hydrolase_fold"/>
</dbReference>